<organism evidence="1 2">
    <name type="scientific">Fusarium oxysporum f. sp. raphani</name>
    <dbReference type="NCBI Taxonomy" id="96318"/>
    <lineage>
        <taxon>Eukaryota</taxon>
        <taxon>Fungi</taxon>
        <taxon>Dikarya</taxon>
        <taxon>Ascomycota</taxon>
        <taxon>Pezizomycotina</taxon>
        <taxon>Sordariomycetes</taxon>
        <taxon>Hypocreomycetidae</taxon>
        <taxon>Hypocreales</taxon>
        <taxon>Nectriaceae</taxon>
        <taxon>Fusarium</taxon>
        <taxon>Fusarium oxysporum species complex</taxon>
    </lineage>
</organism>
<proteinExistence type="predicted"/>
<evidence type="ECO:0000313" key="2">
    <source>
        <dbReference type="Proteomes" id="UP000693942"/>
    </source>
</evidence>
<comment type="caution">
    <text evidence="1">The sequence shown here is derived from an EMBL/GenBank/DDBJ whole genome shotgun (WGS) entry which is preliminary data.</text>
</comment>
<reference evidence="1" key="1">
    <citation type="submission" date="2021-04" db="EMBL/GenBank/DDBJ databases">
        <title>First draft genome resource for Brassicaceae pathogens Fusarium oxysporum f. sp. raphani and Fusarium oxysporum f. sp. rapae.</title>
        <authorList>
            <person name="Asai S."/>
        </authorList>
    </citation>
    <scope>NUCLEOTIDE SEQUENCE</scope>
    <source>
        <strain evidence="1">Tf1262</strain>
    </source>
</reference>
<evidence type="ECO:0000313" key="1">
    <source>
        <dbReference type="EMBL" id="KAG7432086.1"/>
    </source>
</evidence>
<protein>
    <submittedName>
        <fullName evidence="1">Uncharacterized protein</fullName>
    </submittedName>
</protein>
<dbReference type="EMBL" id="JAELUR010000004">
    <property type="protein sequence ID" value="KAG7432086.1"/>
    <property type="molecule type" value="Genomic_DNA"/>
</dbReference>
<name>A0A8J5Q0G1_FUSOX</name>
<accession>A0A8J5Q0G1</accession>
<dbReference type="AlphaFoldDB" id="A0A8J5Q0G1"/>
<gene>
    <name evidence="1" type="ORF">Forpi1262_v006111</name>
</gene>
<dbReference type="Proteomes" id="UP000693942">
    <property type="component" value="Unassembled WGS sequence"/>
</dbReference>
<sequence length="82" mass="9035">MEPLYKSIAEILFSLRTKVHLKLFSSTPSPHHLGEISFCCTIAQVAFATKLASSPGSEDQARISVVRDIHLRSALHSEQSIT</sequence>